<dbReference type="Pfam" id="PF07993">
    <property type="entry name" value="NAD_binding_4"/>
    <property type="match status" value="1"/>
</dbReference>
<keyword evidence="1" id="KW-0443">Lipid metabolism</keyword>
<proteinExistence type="inferred from homology"/>
<dbReference type="GO" id="GO:0035336">
    <property type="term" value="P:long-chain fatty-acyl-CoA metabolic process"/>
    <property type="evidence" value="ECO:0007669"/>
    <property type="project" value="TreeGrafter"/>
</dbReference>
<organism evidence="3 4">
    <name type="scientific">Quercus lobata</name>
    <name type="common">Valley oak</name>
    <dbReference type="NCBI Taxonomy" id="97700"/>
    <lineage>
        <taxon>Eukaryota</taxon>
        <taxon>Viridiplantae</taxon>
        <taxon>Streptophyta</taxon>
        <taxon>Embryophyta</taxon>
        <taxon>Tracheophyta</taxon>
        <taxon>Spermatophyta</taxon>
        <taxon>Magnoliopsida</taxon>
        <taxon>eudicotyledons</taxon>
        <taxon>Gunneridae</taxon>
        <taxon>Pentapetalae</taxon>
        <taxon>rosids</taxon>
        <taxon>fabids</taxon>
        <taxon>Fagales</taxon>
        <taxon>Fagaceae</taxon>
        <taxon>Quercus</taxon>
    </lineage>
</organism>
<accession>A0A7N2MTN6</accession>
<keyword evidence="4" id="KW-1185">Reference proteome</keyword>
<dbReference type="SUPFAM" id="SSF51735">
    <property type="entry name" value="NAD(P)-binding Rossmann-fold domains"/>
    <property type="match status" value="1"/>
</dbReference>
<keyword evidence="1" id="KW-0560">Oxidoreductase</keyword>
<name>A0A7N2MTN6_QUELO</name>
<dbReference type="AlphaFoldDB" id="A0A7N2MTN6"/>
<reference evidence="3" key="2">
    <citation type="submission" date="2021-01" db="UniProtKB">
        <authorList>
            <consortium name="EnsemblPlants"/>
        </authorList>
    </citation>
    <scope>IDENTIFICATION</scope>
</reference>
<sequence>MELEGIIRFFENKTILIIGATGSLAKESFIFERVTPNIAGDISDENFGIKDSILREEMWNEIDIVLNSAATTNFDEGYDIALGINTYGALHVLNFAKKCIKLKVLVHVSTVMQIPADMVVNSMIMAMVAHANKSSQIIFHVCSSMRNPMKLSGLSDFISLYFTQNPWIDRSGKSINVCKLIVFCNIARFQAYMAIRYKLPLKVLWLANLVLFQYYGDMYITLNRKVEVLMRMVDL</sequence>
<evidence type="ECO:0000256" key="1">
    <source>
        <dbReference type="RuleBase" id="RU363097"/>
    </source>
</evidence>
<dbReference type="Gene3D" id="3.40.50.720">
    <property type="entry name" value="NAD(P)-binding Rossmann-like Domain"/>
    <property type="match status" value="1"/>
</dbReference>
<dbReference type="GO" id="GO:0102965">
    <property type="term" value="F:alcohol-forming long-chain fatty acyl-CoA reductase activity"/>
    <property type="evidence" value="ECO:0007669"/>
    <property type="project" value="UniProtKB-EC"/>
</dbReference>
<dbReference type="GO" id="GO:0080019">
    <property type="term" value="F:alcohol-forming very long-chain fatty acyl-CoA reductase activity"/>
    <property type="evidence" value="ECO:0007669"/>
    <property type="project" value="InterPro"/>
</dbReference>
<dbReference type="Gramene" id="QL10p053659:mrna">
    <property type="protein sequence ID" value="QL10p053659:mrna"/>
    <property type="gene ID" value="QL10p053659"/>
</dbReference>
<dbReference type="PANTHER" id="PTHR11011">
    <property type="entry name" value="MALE STERILITY PROTEIN 2-RELATED"/>
    <property type="match status" value="1"/>
</dbReference>
<dbReference type="PANTHER" id="PTHR11011:SF99">
    <property type="entry name" value="FATTY ACYL-COA REDUCTASE 3"/>
    <property type="match status" value="1"/>
</dbReference>
<dbReference type="Proteomes" id="UP000594261">
    <property type="component" value="Chromosome 10"/>
</dbReference>
<evidence type="ECO:0000259" key="2">
    <source>
        <dbReference type="Pfam" id="PF07993"/>
    </source>
</evidence>
<dbReference type="InterPro" id="IPR013120">
    <property type="entry name" value="FAR_NAD-bd"/>
</dbReference>
<evidence type="ECO:0000313" key="4">
    <source>
        <dbReference type="Proteomes" id="UP000594261"/>
    </source>
</evidence>
<dbReference type="GO" id="GO:0010345">
    <property type="term" value="P:suberin biosynthetic process"/>
    <property type="evidence" value="ECO:0007669"/>
    <property type="project" value="TreeGrafter"/>
</dbReference>
<keyword evidence="1" id="KW-0444">Lipid biosynthesis</keyword>
<dbReference type="EnsemblPlants" id="QL10p053659:mrna">
    <property type="protein sequence ID" value="QL10p053659:mrna"/>
    <property type="gene ID" value="QL10p053659"/>
</dbReference>
<feature type="domain" description="Thioester reductase (TE)" evidence="2">
    <location>
        <begin position="29"/>
        <end position="112"/>
    </location>
</feature>
<dbReference type="InterPro" id="IPR036291">
    <property type="entry name" value="NAD(P)-bd_dom_sf"/>
</dbReference>
<dbReference type="InParanoid" id="A0A7N2MTN6"/>
<reference evidence="3 4" key="1">
    <citation type="journal article" date="2016" name="G3 (Bethesda)">
        <title>First Draft Assembly and Annotation of the Genome of a California Endemic Oak Quercus lobata Nee (Fagaceae).</title>
        <authorList>
            <person name="Sork V.L."/>
            <person name="Fitz-Gibbon S.T."/>
            <person name="Puiu D."/>
            <person name="Crepeau M."/>
            <person name="Gugger P.F."/>
            <person name="Sherman R."/>
            <person name="Stevens K."/>
            <person name="Langley C.H."/>
            <person name="Pellegrini M."/>
            <person name="Salzberg S.L."/>
        </authorList>
    </citation>
    <scope>NUCLEOTIDE SEQUENCE [LARGE SCALE GENOMIC DNA]</scope>
    <source>
        <strain evidence="3 4">cv. SW786</strain>
    </source>
</reference>
<keyword evidence="1" id="KW-0521">NADP</keyword>
<dbReference type="InterPro" id="IPR026055">
    <property type="entry name" value="FAR"/>
</dbReference>
<comment type="function">
    <text evidence="1">Catalyzes the reduction of fatty acyl-CoA to fatty alcohols.</text>
</comment>
<dbReference type="EMBL" id="LRBV02000010">
    <property type="status" value="NOT_ANNOTATED_CDS"/>
    <property type="molecule type" value="Genomic_DNA"/>
</dbReference>
<protein>
    <recommendedName>
        <fullName evidence="1">Fatty acyl-CoA reductase</fullName>
        <ecNumber evidence="1">1.2.1.84</ecNumber>
    </recommendedName>
</protein>
<dbReference type="EC" id="1.2.1.84" evidence="1"/>
<comment type="catalytic activity">
    <reaction evidence="1">
        <text>a long-chain fatty acyl-CoA + 2 NADPH + 2 H(+) = a long-chain primary fatty alcohol + 2 NADP(+) + CoA</text>
        <dbReference type="Rhea" id="RHEA:52716"/>
        <dbReference type="ChEBI" id="CHEBI:15378"/>
        <dbReference type="ChEBI" id="CHEBI:57287"/>
        <dbReference type="ChEBI" id="CHEBI:57783"/>
        <dbReference type="ChEBI" id="CHEBI:58349"/>
        <dbReference type="ChEBI" id="CHEBI:77396"/>
        <dbReference type="ChEBI" id="CHEBI:83139"/>
        <dbReference type="EC" id="1.2.1.84"/>
    </reaction>
</comment>
<comment type="similarity">
    <text evidence="1">Belongs to the fatty acyl-CoA reductase family.</text>
</comment>
<dbReference type="OMA" id="CNIARFQ"/>
<evidence type="ECO:0000313" key="3">
    <source>
        <dbReference type="EnsemblPlants" id="QL10p053659:mrna"/>
    </source>
</evidence>